<gene>
    <name evidence="16" type="ORF">NA56DRAFT_650230</name>
</gene>
<evidence type="ECO:0000256" key="9">
    <source>
        <dbReference type="PIRSR" id="PIRSR634016-3"/>
    </source>
</evidence>
<evidence type="ECO:0000256" key="5">
    <source>
        <dbReference type="ARBA" id="ARBA00022801"/>
    </source>
</evidence>
<organism evidence="16 17">
    <name type="scientific">Hyaloscypha hepaticicola</name>
    <dbReference type="NCBI Taxonomy" id="2082293"/>
    <lineage>
        <taxon>Eukaryota</taxon>
        <taxon>Fungi</taxon>
        <taxon>Dikarya</taxon>
        <taxon>Ascomycota</taxon>
        <taxon>Pezizomycotina</taxon>
        <taxon>Leotiomycetes</taxon>
        <taxon>Helotiales</taxon>
        <taxon>Hyaloscyphaceae</taxon>
        <taxon>Hyaloscypha</taxon>
    </lineage>
</organism>
<keyword evidence="5 11" id="KW-0378">Hydrolase</keyword>
<comment type="similarity">
    <text evidence="1 11">Belongs to the peptidase M1 family.</text>
</comment>
<dbReference type="GO" id="GO:0042277">
    <property type="term" value="F:peptide binding"/>
    <property type="evidence" value="ECO:0007669"/>
    <property type="project" value="TreeGrafter"/>
</dbReference>
<dbReference type="SUPFAM" id="SSF55486">
    <property type="entry name" value="Metalloproteases ('zincins'), catalytic domain"/>
    <property type="match status" value="1"/>
</dbReference>
<dbReference type="Gene3D" id="2.60.40.1910">
    <property type="match status" value="1"/>
</dbReference>
<dbReference type="SUPFAM" id="SSF63737">
    <property type="entry name" value="Leukotriene A4 hydrolase N-terminal domain"/>
    <property type="match status" value="1"/>
</dbReference>
<protein>
    <recommendedName>
        <fullName evidence="11">Aminopeptidase</fullName>
        <ecNumber evidence="11">3.4.11.-</ecNumber>
    </recommendedName>
</protein>
<dbReference type="GO" id="GO:0006508">
    <property type="term" value="P:proteolysis"/>
    <property type="evidence" value="ECO:0007669"/>
    <property type="project" value="UniProtKB-KW"/>
</dbReference>
<dbReference type="Proteomes" id="UP000235672">
    <property type="component" value="Unassembled WGS sequence"/>
</dbReference>
<dbReference type="GO" id="GO:0016020">
    <property type="term" value="C:membrane"/>
    <property type="evidence" value="ECO:0007669"/>
    <property type="project" value="TreeGrafter"/>
</dbReference>
<evidence type="ECO:0000256" key="6">
    <source>
        <dbReference type="ARBA" id="ARBA00022833"/>
    </source>
</evidence>
<name>A0A2J6PMM7_9HELO</name>
<dbReference type="GO" id="GO:0005737">
    <property type="term" value="C:cytoplasm"/>
    <property type="evidence" value="ECO:0007669"/>
    <property type="project" value="TreeGrafter"/>
</dbReference>
<dbReference type="FunFam" id="2.60.40.1730:FF:000002">
    <property type="entry name" value="Aminopeptidase"/>
    <property type="match status" value="1"/>
</dbReference>
<evidence type="ECO:0000256" key="3">
    <source>
        <dbReference type="ARBA" id="ARBA00022670"/>
    </source>
</evidence>
<evidence type="ECO:0000313" key="17">
    <source>
        <dbReference type="Proteomes" id="UP000235672"/>
    </source>
</evidence>
<dbReference type="CDD" id="cd09601">
    <property type="entry name" value="M1_APN-Q_like"/>
    <property type="match status" value="1"/>
</dbReference>
<evidence type="ECO:0000259" key="14">
    <source>
        <dbReference type="Pfam" id="PF11838"/>
    </source>
</evidence>
<evidence type="ECO:0000256" key="11">
    <source>
        <dbReference type="RuleBase" id="RU364040"/>
    </source>
</evidence>
<feature type="binding site" evidence="9">
    <location>
        <position position="342"/>
    </location>
    <ligand>
        <name>Zn(2+)</name>
        <dbReference type="ChEBI" id="CHEBI:29105"/>
        <note>catalytic</note>
    </ligand>
</feature>
<evidence type="ECO:0000256" key="2">
    <source>
        <dbReference type="ARBA" id="ARBA00022438"/>
    </source>
</evidence>
<evidence type="ECO:0000259" key="15">
    <source>
        <dbReference type="Pfam" id="PF17900"/>
    </source>
</evidence>
<dbReference type="Pfam" id="PF11838">
    <property type="entry name" value="ERAP1_C"/>
    <property type="match status" value="1"/>
</dbReference>
<feature type="region of interest" description="Disordered" evidence="12">
    <location>
        <begin position="1"/>
        <end position="22"/>
    </location>
</feature>
<feature type="binding site" evidence="9">
    <location>
        <position position="323"/>
    </location>
    <ligand>
        <name>Zn(2+)</name>
        <dbReference type="ChEBI" id="CHEBI:29105"/>
        <note>catalytic</note>
    </ligand>
</feature>
<keyword evidence="7 11" id="KW-0482">Metalloprotease</keyword>
<dbReference type="InterPro" id="IPR034016">
    <property type="entry name" value="M1_APN-typ"/>
</dbReference>
<dbReference type="InterPro" id="IPR050344">
    <property type="entry name" value="Peptidase_M1_aminopeptidases"/>
</dbReference>
<evidence type="ECO:0000256" key="12">
    <source>
        <dbReference type="SAM" id="MobiDB-lite"/>
    </source>
</evidence>
<dbReference type="PANTHER" id="PTHR11533">
    <property type="entry name" value="PROTEASE M1 ZINC METALLOPROTEASE"/>
    <property type="match status" value="1"/>
</dbReference>
<feature type="active site" description="Proton acceptor" evidence="8">
    <location>
        <position position="320"/>
    </location>
</feature>
<dbReference type="Gene3D" id="2.60.40.1730">
    <property type="entry name" value="tricorn interacting facor f3 domain"/>
    <property type="match status" value="1"/>
</dbReference>
<dbReference type="GO" id="GO:0070006">
    <property type="term" value="F:metalloaminopeptidase activity"/>
    <property type="evidence" value="ECO:0007669"/>
    <property type="project" value="TreeGrafter"/>
</dbReference>
<dbReference type="InterPro" id="IPR014782">
    <property type="entry name" value="Peptidase_M1_dom"/>
</dbReference>
<feature type="domain" description="Aminopeptidase N-like N-terminal" evidence="15">
    <location>
        <begin position="26"/>
        <end position="213"/>
    </location>
</feature>
<sequence length="896" mass="100297">MREHYNPFLGQSRTEESGYRLPKNVKPTHYDLHIEPDLENGSFEGSVVIHFDVLEDSTSILLNTNEIEIHATTLIISSGKATKIKDIHYHEVQQIVTVPLPEPMTAGSRIRLHQTFKGRLNDAKKMSGFNRSQYIGRDGKSKWIGSTQGEPTGTRQIFPCADEPALKATYTATLIVPQDLTALSNMDIASEKSIGRGKKVVTFNKTPLMSTYLVTFVVGELNYIESNEFRIPVRVYATPDHDIKAGKFCLHVGAQAMISHEKTFGSPYPLPKLDMVAIPGHSGGMENWGLVLYGEKYLTSDETDGSALETQLKAKIVIHELAHQWFGNIVTAEWWDSLWLNESFADWAAFNAITAMYPEWDIWSDFVAGHPEGGLQAYQAALVLDSNRGSHPIENTVNTPGEIAQVFDAITYAKGCTILRMISELLGVEVFIEGVRLYLKTHAFGNATTNVLWDALSIVSGKDVPKFVSTWTSKVGYPVLYVTEDEDSDTISISQHRFLQSGKILPEDDKVLYPVYLNTKINQGIDESSRLFSRRDTFAVDLNFYKLNAGQTGLYRVSYPLSRWEKLGKQLYTPGLLTTSDRVGLISDLRAVVTAGQTPARTSHLLTFLSNFRAETSYFVWRQVLVCQADIHKAFLFESPALLSALSKFRASLMSKILGELDQQLWTFKKGESIQEQSFKAVLFGNAEGYEAVKIIASYLFDLFIRGETEALNPNIRAAVFRIILSDDKLSIDDDNYNTLLGIFHTTKSVGTRSDILSSLGYATSPSLIQRSIELANSKEVQSANERNSVFAALATHKNGIAALWQWLKDNWDTVVRGEGGLLSASFVRICVSGFSTREQLDEVEAFLEGKNGKDVEKFEKFLAQSLDTVRTKVAWIERDRDDLKDWLMANGYFEV</sequence>
<keyword evidence="17" id="KW-1185">Reference proteome</keyword>
<feature type="site" description="Transition state stabilizer" evidence="10">
    <location>
        <position position="412"/>
    </location>
</feature>
<dbReference type="GO" id="GO:0008270">
    <property type="term" value="F:zinc ion binding"/>
    <property type="evidence" value="ECO:0007669"/>
    <property type="project" value="UniProtKB-UniRule"/>
</dbReference>
<accession>A0A2J6PMM7</accession>
<dbReference type="InterPro" id="IPR024571">
    <property type="entry name" value="ERAP1-like_C_dom"/>
</dbReference>
<feature type="binding site" evidence="9">
    <location>
        <position position="319"/>
    </location>
    <ligand>
        <name>Zn(2+)</name>
        <dbReference type="ChEBI" id="CHEBI:29105"/>
        <note>catalytic</note>
    </ligand>
</feature>
<evidence type="ECO:0000313" key="16">
    <source>
        <dbReference type="EMBL" id="PMD15291.1"/>
    </source>
</evidence>
<dbReference type="InterPro" id="IPR027268">
    <property type="entry name" value="Peptidase_M4/M1_CTD_sf"/>
</dbReference>
<evidence type="ECO:0000256" key="1">
    <source>
        <dbReference type="ARBA" id="ARBA00010136"/>
    </source>
</evidence>
<dbReference type="Gene3D" id="1.10.390.10">
    <property type="entry name" value="Neutral Protease Domain 2"/>
    <property type="match status" value="1"/>
</dbReference>
<dbReference type="EMBL" id="KZ613514">
    <property type="protein sequence ID" value="PMD15291.1"/>
    <property type="molecule type" value="Genomic_DNA"/>
</dbReference>
<dbReference type="GO" id="GO:0043171">
    <property type="term" value="P:peptide catabolic process"/>
    <property type="evidence" value="ECO:0007669"/>
    <property type="project" value="TreeGrafter"/>
</dbReference>
<dbReference type="Pfam" id="PF01433">
    <property type="entry name" value="Peptidase_M1"/>
    <property type="match status" value="1"/>
</dbReference>
<evidence type="ECO:0000256" key="10">
    <source>
        <dbReference type="PIRSR" id="PIRSR634016-4"/>
    </source>
</evidence>
<dbReference type="FunFam" id="1.10.390.10:FF:000006">
    <property type="entry name" value="Puromycin-sensitive aminopeptidase"/>
    <property type="match status" value="1"/>
</dbReference>
<proteinExistence type="inferred from homology"/>
<keyword evidence="2 11" id="KW-0031">Aminopeptidase</keyword>
<comment type="cofactor">
    <cofactor evidence="9 11">
        <name>Zn(2+)</name>
        <dbReference type="ChEBI" id="CHEBI:29105"/>
    </cofactor>
    <text evidence="9 11">Binds 1 zinc ion per subunit.</text>
</comment>
<feature type="domain" description="Peptidase M1 membrane alanine aminopeptidase" evidence="13">
    <location>
        <begin position="250"/>
        <end position="471"/>
    </location>
</feature>
<evidence type="ECO:0000256" key="4">
    <source>
        <dbReference type="ARBA" id="ARBA00022723"/>
    </source>
</evidence>
<feature type="domain" description="ERAP1-like C-terminal" evidence="14">
    <location>
        <begin position="544"/>
        <end position="871"/>
    </location>
</feature>
<keyword evidence="3 11" id="KW-0645">Protease</keyword>
<keyword evidence="6 9" id="KW-0862">Zinc</keyword>
<dbReference type="InterPro" id="IPR045357">
    <property type="entry name" value="Aminopeptidase_N-like_N"/>
</dbReference>
<evidence type="ECO:0000256" key="7">
    <source>
        <dbReference type="ARBA" id="ARBA00023049"/>
    </source>
</evidence>
<dbReference type="PRINTS" id="PR00756">
    <property type="entry name" value="ALADIPTASE"/>
</dbReference>
<dbReference type="InterPro" id="IPR001930">
    <property type="entry name" value="Peptidase_M1"/>
</dbReference>
<reference evidence="16 17" key="1">
    <citation type="submission" date="2016-05" db="EMBL/GenBank/DDBJ databases">
        <title>A degradative enzymes factory behind the ericoid mycorrhizal symbiosis.</title>
        <authorList>
            <consortium name="DOE Joint Genome Institute"/>
            <person name="Martino E."/>
            <person name="Morin E."/>
            <person name="Grelet G."/>
            <person name="Kuo A."/>
            <person name="Kohler A."/>
            <person name="Daghino S."/>
            <person name="Barry K."/>
            <person name="Choi C."/>
            <person name="Cichocki N."/>
            <person name="Clum A."/>
            <person name="Copeland A."/>
            <person name="Hainaut M."/>
            <person name="Haridas S."/>
            <person name="Labutti K."/>
            <person name="Lindquist E."/>
            <person name="Lipzen A."/>
            <person name="Khouja H.-R."/>
            <person name="Murat C."/>
            <person name="Ohm R."/>
            <person name="Olson A."/>
            <person name="Spatafora J."/>
            <person name="Veneault-Fourrey C."/>
            <person name="Henrissat B."/>
            <person name="Grigoriev I."/>
            <person name="Martin F."/>
            <person name="Perotto S."/>
        </authorList>
    </citation>
    <scope>NUCLEOTIDE SEQUENCE [LARGE SCALE GENOMIC DNA]</scope>
    <source>
        <strain evidence="16 17">UAMH 7357</strain>
    </source>
</reference>
<evidence type="ECO:0000259" key="13">
    <source>
        <dbReference type="Pfam" id="PF01433"/>
    </source>
</evidence>
<dbReference type="Gene3D" id="1.25.50.20">
    <property type="match status" value="1"/>
</dbReference>
<keyword evidence="4 9" id="KW-0479">Metal-binding</keyword>
<dbReference type="STRING" id="1745343.A0A2J6PMM7"/>
<dbReference type="AlphaFoldDB" id="A0A2J6PMM7"/>
<dbReference type="PANTHER" id="PTHR11533:SF174">
    <property type="entry name" value="PUROMYCIN-SENSITIVE AMINOPEPTIDASE-RELATED"/>
    <property type="match status" value="1"/>
</dbReference>
<dbReference type="EC" id="3.4.11.-" evidence="11"/>
<dbReference type="InterPro" id="IPR042097">
    <property type="entry name" value="Aminopeptidase_N-like_N_sf"/>
</dbReference>
<dbReference type="Pfam" id="PF17900">
    <property type="entry name" value="Peptidase_M1_N"/>
    <property type="match status" value="1"/>
</dbReference>
<dbReference type="OrthoDB" id="10031169at2759"/>
<evidence type="ECO:0000256" key="8">
    <source>
        <dbReference type="PIRSR" id="PIRSR634016-1"/>
    </source>
</evidence>